<accession>A0A942TUU5</accession>
<dbReference type="InterPro" id="IPR029033">
    <property type="entry name" value="His_PPase_superfam"/>
</dbReference>
<dbReference type="PANTHER" id="PTHR16469">
    <property type="entry name" value="UBIQUITIN-ASSOCIATED AND SH3 DOMAIN-CONTAINING BA-RELATED"/>
    <property type="match status" value="1"/>
</dbReference>
<evidence type="ECO:0000313" key="2">
    <source>
        <dbReference type="Proteomes" id="UP000682713"/>
    </source>
</evidence>
<keyword evidence="2" id="KW-1185">Reference proteome</keyword>
<protein>
    <submittedName>
        <fullName evidence="1">Histidine phosphatase family protein</fullName>
    </submittedName>
</protein>
<dbReference type="Pfam" id="PF00300">
    <property type="entry name" value="His_Phos_1"/>
    <property type="match status" value="1"/>
</dbReference>
<dbReference type="AlphaFoldDB" id="A0A942TUU5"/>
<reference evidence="1 2" key="1">
    <citation type="submission" date="2021-05" db="EMBL/GenBank/DDBJ databases">
        <title>Novel Bacillus species.</title>
        <authorList>
            <person name="Liu G."/>
        </authorList>
    </citation>
    <scope>NUCLEOTIDE SEQUENCE [LARGE SCALE GENOMIC DNA]</scope>
    <source>
        <strain evidence="1 2">FJAT-49732</strain>
    </source>
</reference>
<gene>
    <name evidence="1" type="ORF">KHA93_21245</name>
</gene>
<proteinExistence type="predicted"/>
<dbReference type="RefSeq" id="WP_213112542.1">
    <property type="nucleotide sequence ID" value="NZ_JAGYPJ010000001.1"/>
</dbReference>
<dbReference type="PANTHER" id="PTHR16469:SF51">
    <property type="entry name" value="TRANSCRIPTION FACTOR TAU 55 KDA SUBUNIT"/>
    <property type="match status" value="1"/>
</dbReference>
<dbReference type="EMBL" id="JAGYPJ010000001">
    <property type="protein sequence ID" value="MBS4202139.1"/>
    <property type="molecule type" value="Genomic_DNA"/>
</dbReference>
<sequence>MVNEVFVLRHGIRLDIDDKAYWRHYLKRKDDVPLSNRGIIQAQETGEFLKKENIKHIFSSPFFRTLQTAQAVATKLNLPINVEYGFIEMLNPDWFPAYPELLSKEEAASIFPSINRDYESIVRPEYPETDYEGVVLHRVKKALDEIITTYDGSILIVGHGASTESAAKALMLPDSWEGFNGKMCALNKYVYDDEKWSFAYGTTEHLSAESILN</sequence>
<dbReference type="InterPro" id="IPR051710">
    <property type="entry name" value="Phosphatase_SH3-domain"/>
</dbReference>
<comment type="caution">
    <text evidence="1">The sequence shown here is derived from an EMBL/GenBank/DDBJ whole genome shotgun (WGS) entry which is preliminary data.</text>
</comment>
<evidence type="ECO:0000313" key="1">
    <source>
        <dbReference type="EMBL" id="MBS4202139.1"/>
    </source>
</evidence>
<dbReference type="Gene3D" id="3.40.50.1240">
    <property type="entry name" value="Phosphoglycerate mutase-like"/>
    <property type="match status" value="1"/>
</dbReference>
<dbReference type="CDD" id="cd07067">
    <property type="entry name" value="HP_PGM_like"/>
    <property type="match status" value="1"/>
</dbReference>
<name>A0A942TUU5_9BACI</name>
<organism evidence="1 2">
    <name type="scientific">Lederbergia citrisecunda</name>
    <dbReference type="NCBI Taxonomy" id="2833583"/>
    <lineage>
        <taxon>Bacteria</taxon>
        <taxon>Bacillati</taxon>
        <taxon>Bacillota</taxon>
        <taxon>Bacilli</taxon>
        <taxon>Bacillales</taxon>
        <taxon>Bacillaceae</taxon>
        <taxon>Lederbergia</taxon>
    </lineage>
</organism>
<dbReference type="InterPro" id="IPR013078">
    <property type="entry name" value="His_Pase_superF_clade-1"/>
</dbReference>
<dbReference type="SMART" id="SM00855">
    <property type="entry name" value="PGAM"/>
    <property type="match status" value="1"/>
</dbReference>
<dbReference type="SUPFAM" id="SSF53254">
    <property type="entry name" value="Phosphoglycerate mutase-like"/>
    <property type="match status" value="1"/>
</dbReference>
<dbReference type="Proteomes" id="UP000682713">
    <property type="component" value="Unassembled WGS sequence"/>
</dbReference>